<dbReference type="Proteomes" id="UP000606724">
    <property type="component" value="Unassembled WGS sequence"/>
</dbReference>
<evidence type="ECO:0000259" key="2">
    <source>
        <dbReference type="Pfam" id="PF01345"/>
    </source>
</evidence>
<feature type="chain" id="PRO_5046541679" evidence="1">
    <location>
        <begin position="37"/>
        <end position="432"/>
    </location>
</feature>
<sequence length="432" mass="46399">MTLSVMTPSNRTALCTAKISALSVAMLLMQSNMAFAATDSNSAANLNLQIINNIANATYNVNSQSDVTISSTSNQVQVKASALPEYGISLSQQPLFTVMPNASVNWVNVLNNTSYSNQTVELTLNIAPTLSNIKVYQDLNKNGIIDSADSEIIFDNLRAQIKLGHSESIQLIVQALSDPNGKSGDTADIKIGAVVLEDPSVAMVNATDKLIIVEPEINFTTPKFDDNKTTSQLDDNVYIEASYAQCNVQLDKPDQVWVTITSLLTGDKYSLKGIETGNSTGKYQLSAPTQNNANAINDKIIQTLKNDTLTASLDACIAPSVGTGNEQLPSDADLTVRIDNLANQITIIDDSASLVVTKESDFKSAEFGDYVNYSINVTNNGESTAYDVQLKDALPRGFAYVDSSVRIDKAQTTEFKSDGKYQVLSLGNPSSG</sequence>
<keyword evidence="1" id="KW-0732">Signal</keyword>
<proteinExistence type="predicted"/>
<dbReference type="Gene3D" id="2.60.40.740">
    <property type="match status" value="1"/>
</dbReference>
<evidence type="ECO:0000313" key="3">
    <source>
        <dbReference type="EMBL" id="MBD7948683.1"/>
    </source>
</evidence>
<accession>A0ABR8RLP1</accession>
<evidence type="ECO:0000313" key="4">
    <source>
        <dbReference type="Proteomes" id="UP000606724"/>
    </source>
</evidence>
<name>A0ABR8RLP1_9GAMM</name>
<dbReference type="InterPro" id="IPR001434">
    <property type="entry name" value="OmcB-like_DUF11"/>
</dbReference>
<evidence type="ECO:0000256" key="1">
    <source>
        <dbReference type="SAM" id="SignalP"/>
    </source>
</evidence>
<protein>
    <submittedName>
        <fullName evidence="3">DUF11 domain-containing protein</fullName>
    </submittedName>
</protein>
<feature type="signal peptide" evidence="1">
    <location>
        <begin position="1"/>
        <end position="36"/>
    </location>
</feature>
<reference evidence="3 4" key="1">
    <citation type="submission" date="2020-08" db="EMBL/GenBank/DDBJ databases">
        <title>A Genomic Blueprint of the Chicken Gut Microbiome.</title>
        <authorList>
            <person name="Gilroy R."/>
            <person name="Ravi A."/>
            <person name="Getino M."/>
            <person name="Pursley I."/>
            <person name="Horton D.L."/>
            <person name="Alikhan N.-F."/>
            <person name="Baker D."/>
            <person name="Gharbi K."/>
            <person name="Hall N."/>
            <person name="Watson M."/>
            <person name="Adriaenssens E.M."/>
            <person name="Foster-Nyarko E."/>
            <person name="Jarju S."/>
            <person name="Secka A."/>
            <person name="Antonio M."/>
            <person name="Oren A."/>
            <person name="Chaudhuri R."/>
            <person name="La Ragione R.M."/>
            <person name="Hildebrand F."/>
            <person name="Pallen M.J."/>
        </authorList>
    </citation>
    <scope>NUCLEOTIDE SEQUENCE [LARGE SCALE GENOMIC DNA]</scope>
    <source>
        <strain evidence="3 4">Sa4CVA2</strain>
    </source>
</reference>
<feature type="domain" description="DUF11" evidence="2">
    <location>
        <begin position="354"/>
        <end position="405"/>
    </location>
</feature>
<comment type="caution">
    <text evidence="3">The sequence shown here is derived from an EMBL/GenBank/DDBJ whole genome shotgun (WGS) entry which is preliminary data.</text>
</comment>
<gene>
    <name evidence="3" type="ORF">H9653_11790</name>
</gene>
<dbReference type="InterPro" id="IPR047589">
    <property type="entry name" value="DUF11_rpt"/>
</dbReference>
<dbReference type="Pfam" id="PF01345">
    <property type="entry name" value="DUF11"/>
    <property type="match status" value="1"/>
</dbReference>
<dbReference type="RefSeq" id="WP_191692509.1">
    <property type="nucleotide sequence ID" value="NZ_JACSQR010000052.1"/>
</dbReference>
<keyword evidence="4" id="KW-1185">Reference proteome</keyword>
<dbReference type="EMBL" id="JACSQR010000052">
    <property type="protein sequence ID" value="MBD7948683.1"/>
    <property type="molecule type" value="Genomic_DNA"/>
</dbReference>
<dbReference type="NCBIfam" id="TIGR01451">
    <property type="entry name" value="B_ant_repeat"/>
    <property type="match status" value="1"/>
</dbReference>
<organism evidence="3 4">
    <name type="scientific">Psychrobacter communis</name>
    <dbReference type="NCBI Taxonomy" id="2762238"/>
    <lineage>
        <taxon>Bacteria</taxon>
        <taxon>Pseudomonadati</taxon>
        <taxon>Pseudomonadota</taxon>
        <taxon>Gammaproteobacteria</taxon>
        <taxon>Moraxellales</taxon>
        <taxon>Moraxellaceae</taxon>
        <taxon>Psychrobacter</taxon>
    </lineage>
</organism>